<reference evidence="2 3" key="1">
    <citation type="journal article" date="2013" name="Curr. Biol.">
        <title>The Genome of the Foraminiferan Reticulomyxa filosa.</title>
        <authorList>
            <person name="Glockner G."/>
            <person name="Hulsmann N."/>
            <person name="Schleicher M."/>
            <person name="Noegel A.A."/>
            <person name="Eichinger L."/>
            <person name="Gallinger C."/>
            <person name="Pawlowski J."/>
            <person name="Sierra R."/>
            <person name="Euteneuer U."/>
            <person name="Pillet L."/>
            <person name="Moustafa A."/>
            <person name="Platzer M."/>
            <person name="Groth M."/>
            <person name="Szafranski K."/>
            <person name="Schliwa M."/>
        </authorList>
    </citation>
    <scope>NUCLEOTIDE SEQUENCE [LARGE SCALE GENOMIC DNA]</scope>
</reference>
<evidence type="ECO:0000313" key="3">
    <source>
        <dbReference type="Proteomes" id="UP000023152"/>
    </source>
</evidence>
<name>X6MMW0_RETFI</name>
<dbReference type="AlphaFoldDB" id="X6MMW0"/>
<feature type="region of interest" description="Disordered" evidence="1">
    <location>
        <begin position="1"/>
        <end position="55"/>
    </location>
</feature>
<keyword evidence="3" id="KW-1185">Reference proteome</keyword>
<feature type="compositionally biased region" description="Basic and acidic residues" evidence="1">
    <location>
        <begin position="207"/>
        <end position="218"/>
    </location>
</feature>
<evidence type="ECO:0000313" key="2">
    <source>
        <dbReference type="EMBL" id="ETO15333.1"/>
    </source>
</evidence>
<feature type="region of interest" description="Disordered" evidence="1">
    <location>
        <begin position="207"/>
        <end position="244"/>
    </location>
</feature>
<protein>
    <submittedName>
        <fullName evidence="2">Uncharacterized protein</fullName>
    </submittedName>
</protein>
<organism evidence="2 3">
    <name type="scientific">Reticulomyxa filosa</name>
    <dbReference type="NCBI Taxonomy" id="46433"/>
    <lineage>
        <taxon>Eukaryota</taxon>
        <taxon>Sar</taxon>
        <taxon>Rhizaria</taxon>
        <taxon>Retaria</taxon>
        <taxon>Foraminifera</taxon>
        <taxon>Monothalamids</taxon>
        <taxon>Reticulomyxidae</taxon>
        <taxon>Reticulomyxa</taxon>
    </lineage>
</organism>
<comment type="caution">
    <text evidence="2">The sequence shown here is derived from an EMBL/GenBank/DDBJ whole genome shotgun (WGS) entry which is preliminary data.</text>
</comment>
<dbReference type="EMBL" id="ASPP01019227">
    <property type="protein sequence ID" value="ETO15333.1"/>
    <property type="molecule type" value="Genomic_DNA"/>
</dbReference>
<gene>
    <name evidence="2" type="ORF">RFI_22032</name>
</gene>
<accession>X6MMW0</accession>
<dbReference type="Proteomes" id="UP000023152">
    <property type="component" value="Unassembled WGS sequence"/>
</dbReference>
<evidence type="ECO:0000256" key="1">
    <source>
        <dbReference type="SAM" id="MobiDB-lite"/>
    </source>
</evidence>
<sequence>MQKSVDLTAEMDAEIEANRLGKTTAEPPGLHNKELDESKSNPFMEGPSPTMSLNSISKLHTTPIVPNENACDHNGTMTTMNNLKDKIHIDIPDNARGNDGMSWYRGQSEQATDTPPVAPNPPTLQLITGAATISTTAPTTASSTTNTTTNSTPTLNQLEEPIANKDIHFHFIPLHPNSSLSHAMQNNNVAIDSTLITILPDTPSEDIQREEKKEDNHPNHSNPAQPGPDIDTLVRRNSDSKSLSKLKYSEAMDDANKEYYQHNNTDFIVSATPNAPEKPHHAKNAHRDLLLTSAERVEDDDLENHSHHHIISAATSVAEATMLSKNSAYKKKKNHNFLSSKNSHVRLDAAEQHTTVCNWSFLCGLFKLKRTKTKNR</sequence>
<proteinExistence type="predicted"/>